<dbReference type="EMBL" id="QROY01000018">
    <property type="protein sequence ID" value="RHL65034.1"/>
    <property type="molecule type" value="Genomic_DNA"/>
</dbReference>
<dbReference type="EMBL" id="CZBV01000009">
    <property type="protein sequence ID" value="CUQ90844.1"/>
    <property type="molecule type" value="Genomic_DNA"/>
</dbReference>
<evidence type="ECO:0000313" key="5">
    <source>
        <dbReference type="EMBL" id="MSC58585.1"/>
    </source>
</evidence>
<protein>
    <submittedName>
        <fullName evidence="3">Flp pilus assembly protein, pilin Flp</fullName>
    </submittedName>
</protein>
<keyword evidence="1" id="KW-0812">Transmembrane</keyword>
<evidence type="ECO:0000313" key="6">
    <source>
        <dbReference type="EMBL" id="RHC11511.1"/>
    </source>
</evidence>
<feature type="transmembrane region" description="Helical" evidence="1">
    <location>
        <begin position="15"/>
        <end position="34"/>
    </location>
</feature>
<keyword evidence="1" id="KW-0472">Membrane</keyword>
<evidence type="ECO:0000313" key="11">
    <source>
        <dbReference type="Proteomes" id="UP000284794"/>
    </source>
</evidence>
<dbReference type="Proteomes" id="UP000285201">
    <property type="component" value="Unassembled WGS sequence"/>
</dbReference>
<keyword evidence="1" id="KW-1133">Transmembrane helix</keyword>
<dbReference type="Pfam" id="PF16982">
    <property type="entry name" value="Flp1_like"/>
    <property type="match status" value="1"/>
</dbReference>
<gene>
    <name evidence="8" type="ORF">DW007_14540</name>
    <name evidence="7" type="ORF">DW811_13245</name>
    <name evidence="6" type="ORF">DW858_13280</name>
    <name evidence="3" type="ORF">ERS852490_02736</name>
    <name evidence="4" type="ORF">ERS852492_02777</name>
    <name evidence="5" type="ORF">GKE48_14200</name>
</gene>
<dbReference type="EMBL" id="CZBU01000007">
    <property type="protein sequence ID" value="CUQ79078.1"/>
    <property type="molecule type" value="Genomic_DNA"/>
</dbReference>
<dbReference type="InterPro" id="IPR031564">
    <property type="entry name" value="Flp1-like"/>
</dbReference>
<evidence type="ECO:0000256" key="1">
    <source>
        <dbReference type="SAM" id="Phobius"/>
    </source>
</evidence>
<evidence type="ECO:0000313" key="14">
    <source>
        <dbReference type="Proteomes" id="UP000481964"/>
    </source>
</evidence>
<evidence type="ECO:0000313" key="13">
    <source>
        <dbReference type="Proteomes" id="UP000285844"/>
    </source>
</evidence>
<reference evidence="9 10" key="1">
    <citation type="submission" date="2015-09" db="EMBL/GenBank/DDBJ databases">
        <authorList>
            <consortium name="Pathogen Informatics"/>
        </authorList>
    </citation>
    <scope>NUCLEOTIDE SEQUENCE [LARGE SCALE GENOMIC DNA]</scope>
    <source>
        <strain evidence="3 9">2789STDY5834875</strain>
        <strain evidence="4 10">2789STDY5834878</strain>
    </source>
</reference>
<dbReference type="RefSeq" id="WP_022097634.1">
    <property type="nucleotide sequence ID" value="NZ_CABIXW010000009.1"/>
</dbReference>
<dbReference type="Proteomes" id="UP000285844">
    <property type="component" value="Unassembled WGS sequence"/>
</dbReference>
<sequence length="56" mass="6191">MKNAIKKFWDSEDGMGVVEVVLITIVLVGLVVVFKKQITSLVNSILSKMTNQANKI</sequence>
<organism evidence="3 9">
    <name type="scientific">Lachnospira eligens</name>
    <dbReference type="NCBI Taxonomy" id="39485"/>
    <lineage>
        <taxon>Bacteria</taxon>
        <taxon>Bacillati</taxon>
        <taxon>Bacillota</taxon>
        <taxon>Clostridia</taxon>
        <taxon>Lachnospirales</taxon>
        <taxon>Lachnospiraceae</taxon>
        <taxon>Lachnospira</taxon>
    </lineage>
</organism>
<dbReference type="Proteomes" id="UP000095621">
    <property type="component" value="Unassembled WGS sequence"/>
</dbReference>
<evidence type="ECO:0000313" key="3">
    <source>
        <dbReference type="EMBL" id="CUQ79078.1"/>
    </source>
</evidence>
<evidence type="ECO:0000313" key="7">
    <source>
        <dbReference type="EMBL" id="RHD05329.1"/>
    </source>
</evidence>
<evidence type="ECO:0000313" key="9">
    <source>
        <dbReference type="Proteomes" id="UP000095621"/>
    </source>
</evidence>
<evidence type="ECO:0000259" key="2">
    <source>
        <dbReference type="Pfam" id="PF16982"/>
    </source>
</evidence>
<dbReference type="Proteomes" id="UP000095780">
    <property type="component" value="Unassembled WGS sequence"/>
</dbReference>
<reference evidence="5 14" key="3">
    <citation type="journal article" date="2019" name="Nat. Med.">
        <title>A library of human gut bacterial isolates paired with longitudinal multiomics data enables mechanistic microbiome research.</title>
        <authorList>
            <person name="Poyet M."/>
            <person name="Groussin M."/>
            <person name="Gibbons S.M."/>
            <person name="Avila-Pacheco J."/>
            <person name="Jiang X."/>
            <person name="Kearney S.M."/>
            <person name="Perrotta A.R."/>
            <person name="Berdy B."/>
            <person name="Zhao S."/>
            <person name="Lieberman T.D."/>
            <person name="Swanson P.K."/>
            <person name="Smith M."/>
            <person name="Roesemann S."/>
            <person name="Alexander J.E."/>
            <person name="Rich S.A."/>
            <person name="Livny J."/>
            <person name="Vlamakis H."/>
            <person name="Clish C."/>
            <person name="Bullock K."/>
            <person name="Deik A."/>
            <person name="Scott J."/>
            <person name="Pierce K.A."/>
            <person name="Xavier R.J."/>
            <person name="Alm E.J."/>
        </authorList>
    </citation>
    <scope>NUCLEOTIDE SEQUENCE [LARGE SCALE GENOMIC DNA]</scope>
    <source>
        <strain evidence="5 14">BIOML-A1</strain>
    </source>
</reference>
<dbReference type="Proteomes" id="UP000481964">
    <property type="component" value="Unassembled WGS sequence"/>
</dbReference>
<evidence type="ECO:0000313" key="10">
    <source>
        <dbReference type="Proteomes" id="UP000095780"/>
    </source>
</evidence>
<feature type="domain" description="Putative Flagellin Flp1-like" evidence="2">
    <location>
        <begin position="7"/>
        <end position="55"/>
    </location>
</feature>
<accession>A0A174Z4G9</accession>
<dbReference type="EMBL" id="QSHM01000021">
    <property type="protein sequence ID" value="RHC11511.1"/>
    <property type="molecule type" value="Genomic_DNA"/>
</dbReference>
<proteinExistence type="predicted"/>
<dbReference type="EMBL" id="QSIS01000023">
    <property type="protein sequence ID" value="RHD05329.1"/>
    <property type="molecule type" value="Genomic_DNA"/>
</dbReference>
<name>A0A174Z4G9_9FIRM</name>
<evidence type="ECO:0000313" key="8">
    <source>
        <dbReference type="EMBL" id="RHL65034.1"/>
    </source>
</evidence>
<dbReference type="EMBL" id="WKRD01000015">
    <property type="protein sequence ID" value="MSC58585.1"/>
    <property type="molecule type" value="Genomic_DNA"/>
</dbReference>
<dbReference type="AlphaFoldDB" id="A0A174Z4G9"/>
<evidence type="ECO:0000313" key="4">
    <source>
        <dbReference type="EMBL" id="CUQ90844.1"/>
    </source>
</evidence>
<reference evidence="11 12" key="2">
    <citation type="submission" date="2018-08" db="EMBL/GenBank/DDBJ databases">
        <title>A genome reference for cultivated species of the human gut microbiota.</title>
        <authorList>
            <person name="Zou Y."/>
            <person name="Xue W."/>
            <person name="Luo G."/>
        </authorList>
    </citation>
    <scope>NUCLEOTIDE SEQUENCE [LARGE SCALE GENOMIC DNA]</scope>
    <source>
        <strain evidence="8 12">AF36-7BH</strain>
        <strain evidence="7 11">AM32-2AC</strain>
        <strain evidence="6 13">AM37-3BH</strain>
    </source>
</reference>
<evidence type="ECO:0000313" key="12">
    <source>
        <dbReference type="Proteomes" id="UP000285201"/>
    </source>
</evidence>
<dbReference type="Proteomes" id="UP000284794">
    <property type="component" value="Unassembled WGS sequence"/>
</dbReference>